<dbReference type="PANTHER" id="PTHR46577">
    <property type="entry name" value="HTH-TYPE TRANSCRIPTIONAL REGULATORY PROTEIN GABR"/>
    <property type="match status" value="1"/>
</dbReference>
<dbReference type="CDD" id="cd00609">
    <property type="entry name" value="AAT_like"/>
    <property type="match status" value="1"/>
</dbReference>
<dbReference type="InterPro" id="IPR015424">
    <property type="entry name" value="PyrdxlP-dep_Trfase"/>
</dbReference>
<reference evidence="2" key="1">
    <citation type="submission" date="2023-06" db="EMBL/GenBank/DDBJ databases">
        <title>Gordonia sp. nov. and Pseudochrobactrum sp. nov., two species isolated from the burying beetle Nicrophorus vespilloides.</title>
        <authorList>
            <person name="Poehlein A."/>
            <person name="Guzman J."/>
            <person name="Daniel R."/>
            <person name="Vilcinskas A."/>
        </authorList>
    </citation>
    <scope>NUCLEOTIDE SEQUENCE</scope>
    <source>
        <strain evidence="2">MP11Mi</strain>
    </source>
</reference>
<gene>
    <name evidence="2" type="primary">lysN_2</name>
    <name evidence="2" type="ORF">MP11Mi_20330</name>
</gene>
<feature type="domain" description="Aminotransferase class I/classII large" evidence="1">
    <location>
        <begin position="39"/>
        <end position="348"/>
    </location>
</feature>
<dbReference type="EMBL" id="CP128986">
    <property type="protein sequence ID" value="WOC12937.1"/>
    <property type="molecule type" value="Genomic_DNA"/>
</dbReference>
<dbReference type="InterPro" id="IPR015421">
    <property type="entry name" value="PyrdxlP-dep_Trfase_major"/>
</dbReference>
<keyword evidence="2" id="KW-0032">Aminotransferase</keyword>
<evidence type="ECO:0000313" key="2">
    <source>
        <dbReference type="EMBL" id="WOC12937.1"/>
    </source>
</evidence>
<dbReference type="InterPro" id="IPR015422">
    <property type="entry name" value="PyrdxlP-dep_Trfase_small"/>
</dbReference>
<dbReference type="AlphaFoldDB" id="A0AA97CXC0"/>
<dbReference type="GO" id="GO:0030170">
    <property type="term" value="F:pyridoxal phosphate binding"/>
    <property type="evidence" value="ECO:0007669"/>
    <property type="project" value="InterPro"/>
</dbReference>
<dbReference type="GO" id="GO:0047536">
    <property type="term" value="F:2-aminoadipate transaminase activity"/>
    <property type="evidence" value="ECO:0007669"/>
    <property type="project" value="UniProtKB-EC"/>
</dbReference>
<proteinExistence type="predicted"/>
<evidence type="ECO:0000259" key="1">
    <source>
        <dbReference type="Pfam" id="PF00155"/>
    </source>
</evidence>
<dbReference type="Gene3D" id="3.40.640.10">
    <property type="entry name" value="Type I PLP-dependent aspartate aminotransferase-like (Major domain)"/>
    <property type="match status" value="1"/>
</dbReference>
<dbReference type="InterPro" id="IPR004839">
    <property type="entry name" value="Aminotransferase_I/II_large"/>
</dbReference>
<dbReference type="Gene3D" id="3.90.1150.10">
    <property type="entry name" value="Aspartate Aminotransferase, domain 1"/>
    <property type="match status" value="1"/>
</dbReference>
<dbReference type="InterPro" id="IPR051446">
    <property type="entry name" value="HTH_trans_reg/aminotransferase"/>
</dbReference>
<dbReference type="EC" id="2.6.1.39" evidence="2"/>
<keyword evidence="2" id="KW-0808">Transferase</keyword>
<sequence>MFRLNIAAPSAPDQVVHDAYRYALDCAPAYLAGAGVYPNGLRVLTEAVARRYTARGLPTRPEQILVTAGAQHALRVVLDTLVAPGERVVVEQPTYSGTLQALARHRARVVALPLDVEHGWDLDHLESIIRLQRPALVCMIPDFQNPTGLLLDVDGRTRLGELSARYGVPIVIDETVVELGLDCDAPPPVAAFAPARARIITLGSSSKTVWSGLRIGWIRTDAPPDPFAVARYDLDISGAVMDQLAVAYALDNLDSFLPARLATLREQRTVALTALGDALPDAVAVPGVGGLCLWVRLPRPIATATAAAAAGLSVRLTPGSGFAPGGGLENYLRIPYTLPADDLRHGVDLVGRAYRQAAGSGAASQGAEPGLPGRMVV</sequence>
<dbReference type="Pfam" id="PF00155">
    <property type="entry name" value="Aminotran_1_2"/>
    <property type="match status" value="1"/>
</dbReference>
<organism evidence="2">
    <name type="scientific">Gordonia sp. MP11Mi</name>
    <dbReference type="NCBI Taxonomy" id="3022769"/>
    <lineage>
        <taxon>Bacteria</taxon>
        <taxon>Bacillati</taxon>
        <taxon>Actinomycetota</taxon>
        <taxon>Actinomycetes</taxon>
        <taxon>Mycobacteriales</taxon>
        <taxon>Gordoniaceae</taxon>
        <taxon>Gordonia</taxon>
    </lineage>
</organism>
<dbReference type="SUPFAM" id="SSF53383">
    <property type="entry name" value="PLP-dependent transferases"/>
    <property type="match status" value="1"/>
</dbReference>
<dbReference type="RefSeq" id="WP_420038798.1">
    <property type="nucleotide sequence ID" value="NZ_CP128986.1"/>
</dbReference>
<dbReference type="PANTHER" id="PTHR46577:SF1">
    <property type="entry name" value="HTH-TYPE TRANSCRIPTIONAL REGULATORY PROTEIN GABR"/>
    <property type="match status" value="1"/>
</dbReference>
<protein>
    <submittedName>
        <fullName evidence="2">2-aminoadipate transaminase</fullName>
        <ecNumber evidence="2">2.6.1.39</ecNumber>
    </submittedName>
</protein>
<accession>A0AA97CXC0</accession>
<name>A0AA97CXC0_9ACTN</name>